<dbReference type="InterPro" id="IPR042178">
    <property type="entry name" value="Serpin_sf_1"/>
</dbReference>
<dbReference type="PANTHER" id="PTHR11461">
    <property type="entry name" value="SERINE PROTEASE INHIBITOR, SERPIN"/>
    <property type="match status" value="1"/>
</dbReference>
<dbReference type="PANTHER" id="PTHR11461:SF211">
    <property type="entry name" value="GH10112P-RELATED"/>
    <property type="match status" value="1"/>
</dbReference>
<dbReference type="Proteomes" id="UP000010483">
    <property type="component" value="Chromosome"/>
</dbReference>
<dbReference type="AlphaFoldDB" id="K9YJ72"/>
<evidence type="ECO:0000256" key="2">
    <source>
        <dbReference type="SAM" id="SignalP"/>
    </source>
</evidence>
<dbReference type="Gene3D" id="2.30.39.10">
    <property type="entry name" value="Alpha-1-antitrypsin, domain 1"/>
    <property type="match status" value="1"/>
</dbReference>
<feature type="signal peptide" evidence="2">
    <location>
        <begin position="1"/>
        <end position="23"/>
    </location>
</feature>
<comment type="similarity">
    <text evidence="1">Belongs to the serpin family.</text>
</comment>
<dbReference type="BioCyc" id="CSTA292563:G1353-480-MONOMER"/>
<dbReference type="InterPro" id="IPR036186">
    <property type="entry name" value="Serpin_sf"/>
</dbReference>
<dbReference type="STRING" id="292563.Cyast_0476"/>
<proteinExistence type="inferred from homology"/>
<protein>
    <submittedName>
        <fullName evidence="4">Proteinase inhibitor I4 serpin</fullName>
    </submittedName>
</protein>
<keyword evidence="5" id="KW-1185">Reference proteome</keyword>
<evidence type="ECO:0000259" key="3">
    <source>
        <dbReference type="SMART" id="SM00093"/>
    </source>
</evidence>
<dbReference type="KEGG" id="csn:Cyast_0476"/>
<dbReference type="SMART" id="SM00093">
    <property type="entry name" value="SERPIN"/>
    <property type="match status" value="1"/>
</dbReference>
<dbReference type="GO" id="GO:0004867">
    <property type="term" value="F:serine-type endopeptidase inhibitor activity"/>
    <property type="evidence" value="ECO:0007669"/>
    <property type="project" value="InterPro"/>
</dbReference>
<dbReference type="SUPFAM" id="SSF56574">
    <property type="entry name" value="Serpins"/>
    <property type="match status" value="1"/>
</dbReference>
<organism evidence="4 5">
    <name type="scientific">Cyanobacterium stanieri (strain ATCC 29140 / PCC 7202)</name>
    <dbReference type="NCBI Taxonomy" id="292563"/>
    <lineage>
        <taxon>Bacteria</taxon>
        <taxon>Bacillati</taxon>
        <taxon>Cyanobacteriota</taxon>
        <taxon>Cyanophyceae</taxon>
        <taxon>Oscillatoriophycideae</taxon>
        <taxon>Chroococcales</taxon>
        <taxon>Geminocystaceae</taxon>
        <taxon>Cyanobacterium</taxon>
    </lineage>
</organism>
<dbReference type="InterPro" id="IPR000215">
    <property type="entry name" value="Serpin_fam"/>
</dbReference>
<dbReference type="eggNOG" id="COG4826">
    <property type="taxonomic scope" value="Bacteria"/>
</dbReference>
<reference evidence="5" key="1">
    <citation type="journal article" date="2013" name="Proc. Natl. Acad. Sci. U.S.A.">
        <title>Improving the coverage of the cyanobacterial phylum using diversity-driven genome sequencing.</title>
        <authorList>
            <person name="Shih P.M."/>
            <person name="Wu D."/>
            <person name="Latifi A."/>
            <person name="Axen S.D."/>
            <person name="Fewer D.P."/>
            <person name="Talla E."/>
            <person name="Calteau A."/>
            <person name="Cai F."/>
            <person name="Tandeau de Marsac N."/>
            <person name="Rippka R."/>
            <person name="Herdman M."/>
            <person name="Sivonen K."/>
            <person name="Coursin T."/>
            <person name="Laurent T."/>
            <person name="Goodwin L."/>
            <person name="Nolan M."/>
            <person name="Davenport K.W."/>
            <person name="Han C.S."/>
            <person name="Rubin E.M."/>
            <person name="Eisen J.A."/>
            <person name="Woyke T."/>
            <person name="Gugger M."/>
            <person name="Kerfeld C.A."/>
        </authorList>
    </citation>
    <scope>NUCLEOTIDE SEQUENCE [LARGE SCALE GENOMIC DNA]</scope>
    <source>
        <strain evidence="5">ATCC 29140 / PCC 7202</strain>
    </source>
</reference>
<keyword evidence="2" id="KW-0732">Signal</keyword>
<dbReference type="EMBL" id="CP003940">
    <property type="protein sequence ID" value="AFZ46455.1"/>
    <property type="molecule type" value="Genomic_DNA"/>
</dbReference>
<evidence type="ECO:0000313" key="5">
    <source>
        <dbReference type="Proteomes" id="UP000010483"/>
    </source>
</evidence>
<name>K9YJ72_CYASC</name>
<sequence>MLNNNKAKILLATLLLLTASFVAINPHLDKLFTTDNAVYAEKDNSTMTESDNKQLDENVIQANKDFAFKLFSTIQQAEENENIFVSPPSISIALNLLNNGANGETQEEIKNALALQNLTLPEINQQYKILQNLLQNKEENTLSINNSLWIRQGFPVKPDFLSTNREYYQAEVSALDFNNPNAVDTINTWVSDATEDKITSIIDSIAPEDVLFLINAIYFKGEWQLAFDPESTQEMDFTQSDGEVIQHPLMMKDGNFAYTENDDLQMIRLPYGESEELAMYIVLPSENSDLETLMGELNAETWQEWTGNLRRQEGMIRLPKFSLEYEISLNNVLQTLGISRAFTNQADFTNLTDESIFVNNVKHKTFIDVDEEGTEAAAVTSINIRVTSIPVDAPFEMVVNRPFFYAIQDEATDTILFMGNVNSL</sequence>
<dbReference type="PROSITE" id="PS00284">
    <property type="entry name" value="SERPIN"/>
    <property type="match status" value="1"/>
</dbReference>
<dbReference type="HOGENOM" id="CLU_023330_0_3_3"/>
<evidence type="ECO:0000313" key="4">
    <source>
        <dbReference type="EMBL" id="AFZ46455.1"/>
    </source>
</evidence>
<dbReference type="FunFam" id="3.30.497.10:FF:000001">
    <property type="entry name" value="Serine protease inhibitor"/>
    <property type="match status" value="1"/>
</dbReference>
<dbReference type="Pfam" id="PF00079">
    <property type="entry name" value="Serpin"/>
    <property type="match status" value="1"/>
</dbReference>
<accession>K9YJ72</accession>
<feature type="domain" description="Serpin" evidence="3">
    <location>
        <begin position="68"/>
        <end position="424"/>
    </location>
</feature>
<dbReference type="InterPro" id="IPR023796">
    <property type="entry name" value="Serpin_dom"/>
</dbReference>
<dbReference type="Gene3D" id="3.30.497.10">
    <property type="entry name" value="Antithrombin, subunit I, domain 2"/>
    <property type="match status" value="1"/>
</dbReference>
<evidence type="ECO:0000256" key="1">
    <source>
        <dbReference type="RuleBase" id="RU000411"/>
    </source>
</evidence>
<feature type="chain" id="PRO_5003938371" evidence="2">
    <location>
        <begin position="24"/>
        <end position="424"/>
    </location>
</feature>
<dbReference type="InterPro" id="IPR023795">
    <property type="entry name" value="Serpin_CS"/>
</dbReference>
<dbReference type="GO" id="GO:0005615">
    <property type="term" value="C:extracellular space"/>
    <property type="evidence" value="ECO:0007669"/>
    <property type="project" value="InterPro"/>
</dbReference>
<gene>
    <name evidence="4" type="ordered locus">Cyast_0476</name>
</gene>
<dbReference type="InterPro" id="IPR042185">
    <property type="entry name" value="Serpin_sf_2"/>
</dbReference>
<dbReference type="CDD" id="cd19588">
    <property type="entry name" value="serpin_miropin-like"/>
    <property type="match status" value="1"/>
</dbReference>